<reference evidence="1 4" key="2">
    <citation type="submission" date="2021-06" db="EMBL/GenBank/DDBJ databases">
        <title>Whole genome sequence of Paenibacillus sophorae DSM23020 for comparative genomics.</title>
        <authorList>
            <person name="Kim M.-J."/>
            <person name="Lee G."/>
            <person name="Shin J.-H."/>
        </authorList>
    </citation>
    <scope>NUCLEOTIDE SEQUENCE [LARGE SCALE GENOMIC DNA]</scope>
    <source>
        <strain evidence="1 4">DSM 23020</strain>
    </source>
</reference>
<keyword evidence="4" id="KW-1185">Reference proteome</keyword>
<name>A0A1H8VGT1_9BACL</name>
<dbReference type="OrthoDB" id="2586684at2"/>
<dbReference type="EMBL" id="FODH01000024">
    <property type="protein sequence ID" value="SEP14503.1"/>
    <property type="molecule type" value="Genomic_DNA"/>
</dbReference>
<evidence type="ECO:0000313" key="1">
    <source>
        <dbReference type="EMBL" id="QWU15411.1"/>
    </source>
</evidence>
<evidence type="ECO:0000313" key="4">
    <source>
        <dbReference type="Proteomes" id="UP000683429"/>
    </source>
</evidence>
<sequence length="154" mass="17209">MGSSSPQSHTITITLPENTPQTILAYLEQLKQSGERTFSNKIAQLLIESLNQACLKEKPHVVIPLPEHLTKEQQEWFNHPFTKQLLMNWISQLTSGMSSISSSNCLTPSLTNPEISEVPLPTESDNTAAPSNHDSFRISTSYHTKLVGFFLDED</sequence>
<dbReference type="Proteomes" id="UP000683429">
    <property type="component" value="Chromosome"/>
</dbReference>
<reference evidence="2 3" key="1">
    <citation type="submission" date="2016-10" db="EMBL/GenBank/DDBJ databases">
        <authorList>
            <person name="de Groot N.N."/>
        </authorList>
    </citation>
    <scope>NUCLEOTIDE SEQUENCE [LARGE SCALE GENOMIC DNA]</scope>
    <source>
        <strain evidence="2 3">CGMCC 1.10238</strain>
    </source>
</reference>
<evidence type="ECO:0000313" key="3">
    <source>
        <dbReference type="Proteomes" id="UP000198809"/>
    </source>
</evidence>
<dbReference type="Proteomes" id="UP000198809">
    <property type="component" value="Unassembled WGS sequence"/>
</dbReference>
<organism evidence="2 3">
    <name type="scientific">Paenibacillus sophorae</name>
    <dbReference type="NCBI Taxonomy" id="1333845"/>
    <lineage>
        <taxon>Bacteria</taxon>
        <taxon>Bacillati</taxon>
        <taxon>Bacillota</taxon>
        <taxon>Bacilli</taxon>
        <taxon>Bacillales</taxon>
        <taxon>Paenibacillaceae</taxon>
        <taxon>Paenibacillus</taxon>
    </lineage>
</organism>
<evidence type="ECO:0000313" key="2">
    <source>
        <dbReference type="EMBL" id="SEP14503.1"/>
    </source>
</evidence>
<dbReference type="EMBL" id="CP076607">
    <property type="protein sequence ID" value="QWU15411.1"/>
    <property type="molecule type" value="Genomic_DNA"/>
</dbReference>
<proteinExistence type="predicted"/>
<dbReference type="AlphaFoldDB" id="A0A1H8VGT1"/>
<dbReference type="RefSeq" id="WP_036594854.1">
    <property type="nucleotide sequence ID" value="NZ_CP076607.1"/>
</dbReference>
<dbReference type="STRING" id="1333845.SAMN04487895_12416"/>
<accession>A0A1H8VGT1</accession>
<gene>
    <name evidence="1" type="ORF">KP014_26645</name>
    <name evidence="2" type="ORF">SAMN04487895_12416</name>
</gene>
<protein>
    <submittedName>
        <fullName evidence="2">Uncharacterized protein</fullName>
    </submittedName>
</protein>